<dbReference type="EMBL" id="BJMH01000013">
    <property type="protein sequence ID" value="GEB33449.1"/>
    <property type="molecule type" value="Genomic_DNA"/>
</dbReference>
<gene>
    <name evidence="1" type="ORF">BPA01_30290</name>
</gene>
<comment type="caution">
    <text evidence="1">The sequence shown here is derived from an EMBL/GenBank/DDBJ whole genome shotgun (WGS) entry which is preliminary data.</text>
</comment>
<evidence type="ECO:0000313" key="1">
    <source>
        <dbReference type="EMBL" id="GEB33449.1"/>
    </source>
</evidence>
<keyword evidence="2" id="KW-1185">Reference proteome</keyword>
<protein>
    <submittedName>
        <fullName evidence="1">Uncharacterized protein</fullName>
    </submittedName>
</protein>
<reference evidence="1 2" key="1">
    <citation type="submission" date="2019-06" db="EMBL/GenBank/DDBJ databases">
        <title>Whole genome shotgun sequence of Brevibacillus parabrevis NBRC 12334.</title>
        <authorList>
            <person name="Hosoyama A."/>
            <person name="Uohara A."/>
            <person name="Ohji S."/>
            <person name="Ichikawa N."/>
        </authorList>
    </citation>
    <scope>NUCLEOTIDE SEQUENCE [LARGE SCALE GENOMIC DNA]</scope>
    <source>
        <strain evidence="1 2">NBRC 12334</strain>
    </source>
</reference>
<dbReference type="AlphaFoldDB" id="A0A4Y3PQP4"/>
<sequence>MQKSQRSLHRVETLALLRFLRTAFQLYMVDGVVGNAQAERQQESIT</sequence>
<dbReference type="Proteomes" id="UP000316882">
    <property type="component" value="Unassembled WGS sequence"/>
</dbReference>
<accession>A0A4Y3PQP4</accession>
<name>A0A4Y3PQP4_BREPA</name>
<proteinExistence type="predicted"/>
<dbReference type="RefSeq" id="WP_167470267.1">
    <property type="nucleotide sequence ID" value="NZ_BJMH01000013.1"/>
</dbReference>
<organism evidence="1 2">
    <name type="scientific">Brevibacillus parabrevis</name>
    <dbReference type="NCBI Taxonomy" id="54914"/>
    <lineage>
        <taxon>Bacteria</taxon>
        <taxon>Bacillati</taxon>
        <taxon>Bacillota</taxon>
        <taxon>Bacilli</taxon>
        <taxon>Bacillales</taxon>
        <taxon>Paenibacillaceae</taxon>
        <taxon>Brevibacillus</taxon>
    </lineage>
</organism>
<evidence type="ECO:0000313" key="2">
    <source>
        <dbReference type="Proteomes" id="UP000316882"/>
    </source>
</evidence>